<keyword evidence="4" id="KW-0732">Signal</keyword>
<keyword evidence="6 8" id="KW-1015">Disulfide bond</keyword>
<evidence type="ECO:0000256" key="1">
    <source>
        <dbReference type="ARBA" id="ARBA00001255"/>
    </source>
</evidence>
<gene>
    <name evidence="11" type="ORF">LRAMOSA10906</name>
</gene>
<proteinExistence type="inferred from homology"/>
<dbReference type="InterPro" id="IPR013780">
    <property type="entry name" value="Glyco_hydro_b"/>
</dbReference>
<dbReference type="CDD" id="cd14792">
    <property type="entry name" value="GH27"/>
    <property type="match status" value="1"/>
</dbReference>
<evidence type="ECO:0000256" key="6">
    <source>
        <dbReference type="ARBA" id="ARBA00023157"/>
    </source>
</evidence>
<keyword evidence="9" id="KW-0812">Transmembrane</keyword>
<comment type="similarity">
    <text evidence="2 8">Belongs to the glycosyl hydrolase 27 family.</text>
</comment>
<evidence type="ECO:0000259" key="10">
    <source>
        <dbReference type="Pfam" id="PF17801"/>
    </source>
</evidence>
<feature type="domain" description="Alpha galactosidase C-terminal" evidence="10">
    <location>
        <begin position="290"/>
        <end position="364"/>
    </location>
</feature>
<dbReference type="FunFam" id="3.20.20.70:FF:000202">
    <property type="entry name" value="Alpha-galactosidase"/>
    <property type="match status" value="1"/>
</dbReference>
<dbReference type="InterPro" id="IPR000111">
    <property type="entry name" value="Glyco_hydro_27/36_CS"/>
</dbReference>
<evidence type="ECO:0000313" key="11">
    <source>
        <dbReference type="EMBL" id="CDS09546.1"/>
    </source>
</evidence>
<dbReference type="Pfam" id="PF17801">
    <property type="entry name" value="Melibiase_C"/>
    <property type="match status" value="1"/>
</dbReference>
<comment type="catalytic activity">
    <reaction evidence="1 8">
        <text>Hydrolysis of terminal, non-reducing alpha-D-galactose residues in alpha-D-galactosides, including galactose oligosaccharides, galactomannans and galactolipids.</text>
        <dbReference type="EC" id="3.2.1.22"/>
    </reaction>
</comment>
<evidence type="ECO:0000256" key="9">
    <source>
        <dbReference type="SAM" id="Phobius"/>
    </source>
</evidence>
<keyword evidence="5 8" id="KW-0378">Hydrolase</keyword>
<keyword evidence="7 8" id="KW-0326">Glycosidase</keyword>
<evidence type="ECO:0000256" key="7">
    <source>
        <dbReference type="ARBA" id="ARBA00023295"/>
    </source>
</evidence>
<evidence type="ECO:0000256" key="3">
    <source>
        <dbReference type="ARBA" id="ARBA00012755"/>
    </source>
</evidence>
<dbReference type="EMBL" id="LK023333">
    <property type="protein sequence ID" value="CDS09546.1"/>
    <property type="molecule type" value="Genomic_DNA"/>
</dbReference>
<dbReference type="OrthoDB" id="5795902at2759"/>
<dbReference type="PROSITE" id="PS00512">
    <property type="entry name" value="ALPHA_GALACTOSIDASE"/>
    <property type="match status" value="1"/>
</dbReference>
<evidence type="ECO:0000256" key="4">
    <source>
        <dbReference type="ARBA" id="ARBA00022729"/>
    </source>
</evidence>
<dbReference type="AlphaFoldDB" id="A0A077WPQ3"/>
<evidence type="ECO:0000256" key="2">
    <source>
        <dbReference type="ARBA" id="ARBA00009743"/>
    </source>
</evidence>
<organism evidence="11">
    <name type="scientific">Lichtheimia ramosa</name>
    <dbReference type="NCBI Taxonomy" id="688394"/>
    <lineage>
        <taxon>Eukaryota</taxon>
        <taxon>Fungi</taxon>
        <taxon>Fungi incertae sedis</taxon>
        <taxon>Mucoromycota</taxon>
        <taxon>Mucoromycotina</taxon>
        <taxon>Mucoromycetes</taxon>
        <taxon>Mucorales</taxon>
        <taxon>Lichtheimiaceae</taxon>
        <taxon>Lichtheimia</taxon>
    </lineage>
</organism>
<dbReference type="SUPFAM" id="SSF51445">
    <property type="entry name" value="(Trans)glycosidases"/>
    <property type="match status" value="1"/>
</dbReference>
<dbReference type="Gene3D" id="2.60.40.1180">
    <property type="entry name" value="Golgi alpha-mannosidase II"/>
    <property type="match status" value="1"/>
</dbReference>
<evidence type="ECO:0000256" key="5">
    <source>
        <dbReference type="ARBA" id="ARBA00022801"/>
    </source>
</evidence>
<accession>A0A077WPQ3</accession>
<dbReference type="InterPro" id="IPR002241">
    <property type="entry name" value="Glyco_hydro_27"/>
</dbReference>
<dbReference type="EC" id="3.2.1.22" evidence="3 8"/>
<name>A0A077WPQ3_9FUNG</name>
<dbReference type="InterPro" id="IPR013785">
    <property type="entry name" value="Aldolase_TIM"/>
</dbReference>
<dbReference type="GO" id="GO:0004557">
    <property type="term" value="F:alpha-galactosidase activity"/>
    <property type="evidence" value="ECO:0007669"/>
    <property type="project" value="UniProtKB-EC"/>
</dbReference>
<feature type="transmembrane region" description="Helical" evidence="9">
    <location>
        <begin position="576"/>
        <end position="596"/>
    </location>
</feature>
<dbReference type="PANTHER" id="PTHR11452:SF75">
    <property type="entry name" value="ALPHA-GALACTOSIDASE MEL1"/>
    <property type="match status" value="1"/>
</dbReference>
<dbReference type="Gene3D" id="3.20.20.70">
    <property type="entry name" value="Aldolase class I"/>
    <property type="match status" value="1"/>
</dbReference>
<dbReference type="Gene3D" id="2.60.120.260">
    <property type="entry name" value="Galactose-binding domain-like"/>
    <property type="match status" value="1"/>
</dbReference>
<evidence type="ECO:0000256" key="8">
    <source>
        <dbReference type="RuleBase" id="RU361168"/>
    </source>
</evidence>
<dbReference type="PRINTS" id="PR00740">
    <property type="entry name" value="GLHYDRLASE27"/>
</dbReference>
<keyword evidence="9" id="KW-1133">Transmembrane helix</keyword>
<dbReference type="InterPro" id="IPR017853">
    <property type="entry name" value="GH"/>
</dbReference>
<reference evidence="11" key="1">
    <citation type="journal article" date="2014" name="Genome Announc.">
        <title>De novo whole-genome sequence and genome annotation of Lichtheimia ramosa.</title>
        <authorList>
            <person name="Linde J."/>
            <person name="Schwartze V."/>
            <person name="Binder U."/>
            <person name="Lass-Florl C."/>
            <person name="Voigt K."/>
            <person name="Horn F."/>
        </authorList>
    </citation>
    <scope>NUCLEOTIDE SEQUENCE</scope>
    <source>
        <strain evidence="11">JMRC FSU:6197</strain>
    </source>
</reference>
<keyword evidence="9" id="KW-0472">Membrane</keyword>
<protein>
    <recommendedName>
        <fullName evidence="3 8">Alpha-galactosidase</fullName>
        <ecNumber evidence="3 8">3.2.1.22</ecNumber>
    </recommendedName>
    <alternativeName>
        <fullName evidence="8">Melibiase</fullName>
    </alternativeName>
</protein>
<dbReference type="InterPro" id="IPR041233">
    <property type="entry name" value="Melibiase_C"/>
</dbReference>
<dbReference type="GO" id="GO:0005995">
    <property type="term" value="P:melibiose catabolic process"/>
    <property type="evidence" value="ECO:0007669"/>
    <property type="project" value="UniProtKB-ARBA"/>
</dbReference>
<sequence>MTSKSKLAATPPMGWNTWNKYGCNINENLIKETADIMVEHGYLAAGYEYLNLDDCWQSNERDENGTIIVDSVAFPNGIKALADYVHSRGLKFGIYSSAGRETCAGRMASLGYETQDAATYAEWGVDYLKYDNCNWDESDGPAHVRFQAMKDAIDKTGRDMFYSICSWGVENTWDWASQIGHSFRTHDDIYNDWRSIVEITAVHSKVTEYGGPGHWADPDMLEIGNGRLNYYESKAQMSLWAAMKAPLILGNTLAEMPKELYDIVTNPEIIAVNQDPLGIPARCIYHLGTYTDIWAGPLVNNSLVVVVVNWSDRPSSMPIDVSKPWSAGYNGSNVTATELWSGEITHGTSIDVFLAEHEAKVYKFTGGTFNHSKLLMDEQWSMIENTNEDLYPAASLNNTIHGLARRRGLEKAIGEAYVIALGNVNPPETGALTFNQVKGRGVYAMKIHYRDCFSWQPCGTKFTRRWNLRVTVNDGEPTWISLKSSHHWLSQHYNHYTMGVILTQDGDNHIHFDNPDGFAPSIEGIGLRRLRDLPEIVVAGNDDYPTAFILPPMESGDPLASQGALPVIGRVVIDYIWEWVTFALVIVFVIWFIRIIRDRRRRQRKELEYILLTTS</sequence>
<dbReference type="SUPFAM" id="SSF51011">
    <property type="entry name" value="Glycosyl hydrolase domain"/>
    <property type="match status" value="1"/>
</dbReference>
<dbReference type="Pfam" id="PF16499">
    <property type="entry name" value="Melibiase_2"/>
    <property type="match status" value="1"/>
</dbReference>
<dbReference type="PANTHER" id="PTHR11452">
    <property type="entry name" value="ALPHA-GALACTOSIDASE/ALPHA-N-ACETYLGALACTOSAMINIDASE"/>
    <property type="match status" value="1"/>
</dbReference>